<dbReference type="GO" id="GO:0004553">
    <property type="term" value="F:hydrolase activity, hydrolyzing O-glycosyl compounds"/>
    <property type="evidence" value="ECO:0007669"/>
    <property type="project" value="TreeGrafter"/>
</dbReference>
<dbReference type="SUPFAM" id="SSF48208">
    <property type="entry name" value="Six-hairpin glycosidases"/>
    <property type="match status" value="1"/>
</dbReference>
<accession>A0A6S6QSG0</accession>
<name>A0A6S6QSG0_9FIRM</name>
<dbReference type="AlphaFoldDB" id="A0A6S6QSG0"/>
<dbReference type="RefSeq" id="WP_184093017.1">
    <property type="nucleotide sequence ID" value="NZ_AP023367.1"/>
</dbReference>
<dbReference type="PANTHER" id="PTHR11051:SF8">
    <property type="entry name" value="PROTEIN-GLUCOSYLGALACTOSYLHYDROXYLYSINE GLUCOSIDASE"/>
    <property type="match status" value="1"/>
</dbReference>
<dbReference type="InterPro" id="IPR008928">
    <property type="entry name" value="6-hairpin_glycosidase_sf"/>
</dbReference>
<dbReference type="PANTHER" id="PTHR11051">
    <property type="entry name" value="GLYCOSYL HYDROLASE-RELATED"/>
    <property type="match status" value="1"/>
</dbReference>
<dbReference type="KEGG" id="acel:acsn021_01350"/>
<dbReference type="GO" id="GO:0005975">
    <property type="term" value="P:carbohydrate metabolic process"/>
    <property type="evidence" value="ECO:0007669"/>
    <property type="project" value="InterPro"/>
</dbReference>
<dbReference type="EMBL" id="AP023367">
    <property type="protein sequence ID" value="BCJ92566.1"/>
    <property type="molecule type" value="Genomic_DNA"/>
</dbReference>
<dbReference type="InterPro" id="IPR012341">
    <property type="entry name" value="6hp_glycosidase-like_sf"/>
</dbReference>
<evidence type="ECO:0000313" key="2">
    <source>
        <dbReference type="Proteomes" id="UP000515561"/>
    </source>
</evidence>
<gene>
    <name evidence="1" type="ORF">acsn021_01350</name>
</gene>
<dbReference type="Proteomes" id="UP000515561">
    <property type="component" value="Chromosome"/>
</dbReference>
<sequence length="684" mass="78572">MAIQRYELISRHNPILNKIDTQSPLTVGNGELGFTADITGMQTLYDTYRELPLCTMSQWGWHTKPVSKDRYAYTLDDLVMTEYDCLGEKVYYPKKRMPGNEEVYDWLRFNPHRLNLARIGLLYEGKEIKETSIGGIRQELQLYSGILDSRFTLSGISCQVRTVCDAVKDSLAFEVGGAALSQGNISIQLKFPYGSPNITASDWEEKQAHHIETVLKDTNRLQVKHVLDKDEYYVAVAVTGNAKIEIKDWEVVITPGNSKEQAFSFAVSFGQKVITNYPKPADIFAGSTNWWKEYWEEGGIVQLNKSRDKRAVELERRIILSKYLMAVNSAGSRPPQETGLTCNSWYGKMHLEMYLWHCAWLPLWNHTKLLERSLDWYLDHLKEARENAARNGYKGARWPKMIASEGIDCPSGIAPLLVWQQPHIIYMLELAYQNKVSEDFLKKYWILIEETAEFMVDFVSYNETSGYYDIPSPVIPVQECHKPEETKNPAFELEYWHVTLKIAIDWAERLGIPVNERWREVGENMAPMPVKDGLYLAHELCPDTFSRFNIDHPLMTGSYGLIKGRVDSEIMRTTLHKILECWEYKSLWGWDFAMMAMTAVRLGDPETVIDILLKDTLKNRYVASGNNWQESREDLPLYLPGNGALLLAVPIMTAGYKGCTTETPGFPKNGEWEVEYEGIEPFFE</sequence>
<keyword evidence="2" id="KW-1185">Reference proteome</keyword>
<reference evidence="1 2" key="1">
    <citation type="journal article" date="2016" name="Int. J. Syst. Evol. Microbiol.">
        <title>Descriptions of Anaerotaenia torta gen. nov., sp. nov. and Anaerocolumna cellulosilytica gen. nov., sp. nov. isolated from a methanogenic reactor of cattle waste.</title>
        <authorList>
            <person name="Uek A."/>
            <person name="Ohtaki Y."/>
            <person name="Kaku N."/>
            <person name="Ueki K."/>
        </authorList>
    </citation>
    <scope>NUCLEOTIDE SEQUENCE [LARGE SCALE GENOMIC DNA]</scope>
    <source>
        <strain evidence="1 2">SN021</strain>
    </source>
</reference>
<organism evidence="1 2">
    <name type="scientific">Anaerocolumna cellulosilytica</name>
    <dbReference type="NCBI Taxonomy" id="433286"/>
    <lineage>
        <taxon>Bacteria</taxon>
        <taxon>Bacillati</taxon>
        <taxon>Bacillota</taxon>
        <taxon>Clostridia</taxon>
        <taxon>Lachnospirales</taxon>
        <taxon>Lachnospiraceae</taxon>
        <taxon>Anaerocolumna</taxon>
    </lineage>
</organism>
<protein>
    <submittedName>
        <fullName evidence="1">Uncharacterized protein</fullName>
    </submittedName>
</protein>
<evidence type="ECO:0000313" key="1">
    <source>
        <dbReference type="EMBL" id="BCJ92566.1"/>
    </source>
</evidence>
<proteinExistence type="predicted"/>
<dbReference type="Gene3D" id="1.50.10.10">
    <property type="match status" value="1"/>
</dbReference>